<accession>A0A840G8F7</accession>
<dbReference type="Proteomes" id="UP000587070">
    <property type="component" value="Unassembled WGS sequence"/>
</dbReference>
<sequence>MKVFLIVNSQSLQDSRFCFAFLRYFRALKRFAGAYIANIRPLWQGPFFEECRMSVNFNPNCAAPSVAGLAAVARADASSPSPWAFAPGLTQEAAAWTR</sequence>
<evidence type="ECO:0000313" key="2">
    <source>
        <dbReference type="Proteomes" id="UP000587070"/>
    </source>
</evidence>
<comment type="caution">
    <text evidence="1">The sequence shown here is derived from an EMBL/GenBank/DDBJ whole genome shotgun (WGS) entry which is preliminary data.</text>
</comment>
<keyword evidence="2" id="KW-1185">Reference proteome</keyword>
<dbReference type="AlphaFoldDB" id="A0A840G8F7"/>
<dbReference type="EMBL" id="JACIGE010000007">
    <property type="protein sequence ID" value="MBB4247711.1"/>
    <property type="molecule type" value="Genomic_DNA"/>
</dbReference>
<gene>
    <name evidence="1" type="ORF">GGD90_002096</name>
</gene>
<dbReference type="OrthoDB" id="10011206at2"/>
<organism evidence="1 2">
    <name type="scientific">Rhodocyclus tenuis</name>
    <name type="common">Rhodospirillum tenue</name>
    <dbReference type="NCBI Taxonomy" id="1066"/>
    <lineage>
        <taxon>Bacteria</taxon>
        <taxon>Pseudomonadati</taxon>
        <taxon>Pseudomonadota</taxon>
        <taxon>Betaproteobacteria</taxon>
        <taxon>Rhodocyclales</taxon>
        <taxon>Rhodocyclaceae</taxon>
        <taxon>Rhodocyclus</taxon>
    </lineage>
</organism>
<reference evidence="1 2" key="1">
    <citation type="submission" date="2020-08" db="EMBL/GenBank/DDBJ databases">
        <title>Genome sequencing of Purple Non-Sulfur Bacteria from various extreme environments.</title>
        <authorList>
            <person name="Mayer M."/>
        </authorList>
    </citation>
    <scope>NUCLEOTIDE SEQUENCE [LARGE SCALE GENOMIC DNA]</scope>
    <source>
        <strain evidence="1 2">2761</strain>
    </source>
</reference>
<protein>
    <submittedName>
        <fullName evidence="1">Uncharacterized protein</fullName>
    </submittedName>
</protein>
<proteinExistence type="predicted"/>
<dbReference type="RefSeq" id="WP_153116679.1">
    <property type="nucleotide sequence ID" value="NZ_JACIGE010000007.1"/>
</dbReference>
<evidence type="ECO:0000313" key="1">
    <source>
        <dbReference type="EMBL" id="MBB4247711.1"/>
    </source>
</evidence>
<name>A0A840G8F7_RHOTE</name>